<feature type="compositionally biased region" description="Polar residues" evidence="1">
    <location>
        <begin position="130"/>
        <end position="142"/>
    </location>
</feature>
<evidence type="ECO:0000256" key="1">
    <source>
        <dbReference type="SAM" id="MobiDB-lite"/>
    </source>
</evidence>
<dbReference type="InParanoid" id="A0A517SJI1"/>
<proteinExistence type="predicted"/>
<sequence precursor="true">MCELMRNLATKLVAMGMASFLLASGCSGAADEAPAVLVPATGVVKLKGQPLSGVSVSFIPDYDTKGTGGFAATDSEGKFAVKHQSGKDGIEPGRYRIVLSRMMKSDGSPIPSGESAMDHGGVETIPLKYTSPTTTPLQPNCTDKSEPMILELQGK</sequence>
<dbReference type="EMBL" id="CP036271">
    <property type="protein sequence ID" value="QDT56284.1"/>
    <property type="molecule type" value="Genomic_DNA"/>
</dbReference>
<feature type="chain" id="PRO_5022199466" description="Carboxypeptidase regulatory-like domain-containing protein" evidence="2">
    <location>
        <begin position="30"/>
        <end position="155"/>
    </location>
</feature>
<dbReference type="PROSITE" id="PS51257">
    <property type="entry name" value="PROKAR_LIPOPROTEIN"/>
    <property type="match status" value="1"/>
</dbReference>
<protein>
    <recommendedName>
        <fullName evidence="5">Carboxypeptidase regulatory-like domain-containing protein</fullName>
    </recommendedName>
</protein>
<evidence type="ECO:0008006" key="5">
    <source>
        <dbReference type="Google" id="ProtNLM"/>
    </source>
</evidence>
<feature type="signal peptide" evidence="2">
    <location>
        <begin position="1"/>
        <end position="29"/>
    </location>
</feature>
<feature type="region of interest" description="Disordered" evidence="1">
    <location>
        <begin position="126"/>
        <end position="146"/>
    </location>
</feature>
<dbReference type="AlphaFoldDB" id="A0A517SJI1"/>
<name>A0A517SJI1_9PLAN</name>
<reference evidence="3 4" key="1">
    <citation type="submission" date="2019-02" db="EMBL/GenBank/DDBJ databases">
        <title>Deep-cultivation of Planctomycetes and their phenomic and genomic characterization uncovers novel biology.</title>
        <authorList>
            <person name="Wiegand S."/>
            <person name="Jogler M."/>
            <person name="Boedeker C."/>
            <person name="Pinto D."/>
            <person name="Vollmers J."/>
            <person name="Rivas-Marin E."/>
            <person name="Kohn T."/>
            <person name="Peeters S.H."/>
            <person name="Heuer A."/>
            <person name="Rast P."/>
            <person name="Oberbeckmann S."/>
            <person name="Bunk B."/>
            <person name="Jeske O."/>
            <person name="Meyerdierks A."/>
            <person name="Storesund J.E."/>
            <person name="Kallscheuer N."/>
            <person name="Luecker S."/>
            <person name="Lage O.M."/>
            <person name="Pohl T."/>
            <person name="Merkel B.J."/>
            <person name="Hornburger P."/>
            <person name="Mueller R.-W."/>
            <person name="Bruemmer F."/>
            <person name="Labrenz M."/>
            <person name="Spormann A.M."/>
            <person name="Op den Camp H."/>
            <person name="Overmann J."/>
            <person name="Amann R."/>
            <person name="Jetten M.S.M."/>
            <person name="Mascher T."/>
            <person name="Medema M.H."/>
            <person name="Devos D.P."/>
            <person name="Kaster A.-K."/>
            <person name="Ovreas L."/>
            <person name="Rohde M."/>
            <person name="Galperin M.Y."/>
            <person name="Jogler C."/>
        </authorList>
    </citation>
    <scope>NUCLEOTIDE SEQUENCE [LARGE SCALE GENOMIC DNA]</scope>
    <source>
        <strain evidence="3 4">Pan44</strain>
    </source>
</reference>
<organism evidence="3 4">
    <name type="scientific">Caulifigura coniformis</name>
    <dbReference type="NCBI Taxonomy" id="2527983"/>
    <lineage>
        <taxon>Bacteria</taxon>
        <taxon>Pseudomonadati</taxon>
        <taxon>Planctomycetota</taxon>
        <taxon>Planctomycetia</taxon>
        <taxon>Planctomycetales</taxon>
        <taxon>Planctomycetaceae</taxon>
        <taxon>Caulifigura</taxon>
    </lineage>
</organism>
<gene>
    <name evidence="3" type="ORF">Pan44_43370</name>
</gene>
<dbReference type="Proteomes" id="UP000315700">
    <property type="component" value="Chromosome"/>
</dbReference>
<accession>A0A517SJI1</accession>
<evidence type="ECO:0000313" key="3">
    <source>
        <dbReference type="EMBL" id="QDT56284.1"/>
    </source>
</evidence>
<evidence type="ECO:0000256" key="2">
    <source>
        <dbReference type="SAM" id="SignalP"/>
    </source>
</evidence>
<dbReference type="KEGG" id="ccos:Pan44_43370"/>
<keyword evidence="2" id="KW-0732">Signal</keyword>
<evidence type="ECO:0000313" key="4">
    <source>
        <dbReference type="Proteomes" id="UP000315700"/>
    </source>
</evidence>
<keyword evidence="4" id="KW-1185">Reference proteome</keyword>